<evidence type="ECO:0000259" key="3">
    <source>
        <dbReference type="Pfam" id="PF14200"/>
    </source>
</evidence>
<keyword evidence="5" id="KW-1185">Reference proteome</keyword>
<organism evidence="4 5">
    <name type="scientific">Gracilibacillus halotolerans</name>
    <dbReference type="NCBI Taxonomy" id="74386"/>
    <lineage>
        <taxon>Bacteria</taxon>
        <taxon>Bacillati</taxon>
        <taxon>Bacillota</taxon>
        <taxon>Bacilli</taxon>
        <taxon>Bacillales</taxon>
        <taxon>Bacillaceae</taxon>
        <taxon>Gracilibacillus</taxon>
    </lineage>
</organism>
<evidence type="ECO:0000259" key="1">
    <source>
        <dbReference type="Pfam" id="PF05048"/>
    </source>
</evidence>
<dbReference type="CDD" id="cd00161">
    <property type="entry name" value="beta-trefoil_Ricin-like"/>
    <property type="match status" value="1"/>
</dbReference>
<dbReference type="PROSITE" id="PS50231">
    <property type="entry name" value="RICIN_B_LECTIN"/>
    <property type="match status" value="1"/>
</dbReference>
<gene>
    <name evidence="4" type="ORF">GGQ92_002895</name>
</gene>
<dbReference type="SUPFAM" id="SSF50370">
    <property type="entry name" value="Ricin B-like lectins"/>
    <property type="match status" value="1"/>
</dbReference>
<feature type="domain" description="Ricin B lectin" evidence="3">
    <location>
        <begin position="400"/>
        <end position="477"/>
    </location>
</feature>
<dbReference type="EMBL" id="JACHON010000022">
    <property type="protein sequence ID" value="MBB6514074.1"/>
    <property type="molecule type" value="Genomic_DNA"/>
</dbReference>
<evidence type="ECO:0000313" key="4">
    <source>
        <dbReference type="EMBL" id="MBB6514074.1"/>
    </source>
</evidence>
<reference evidence="4 5" key="1">
    <citation type="submission" date="2020-08" db="EMBL/GenBank/DDBJ databases">
        <title>Genomic Encyclopedia of Type Strains, Phase IV (KMG-IV): sequencing the most valuable type-strain genomes for metagenomic binning, comparative biology and taxonomic classification.</title>
        <authorList>
            <person name="Goeker M."/>
        </authorList>
    </citation>
    <scope>NUCLEOTIDE SEQUENCE [LARGE SCALE GENOMIC DNA]</scope>
    <source>
        <strain evidence="4 5">DSM 11805</strain>
    </source>
</reference>
<evidence type="ECO:0000259" key="2">
    <source>
        <dbReference type="Pfam" id="PF12708"/>
    </source>
</evidence>
<dbReference type="Pfam" id="PF14200">
    <property type="entry name" value="RicinB_lectin_2"/>
    <property type="match status" value="2"/>
</dbReference>
<dbReference type="NCBIfam" id="TIGR03804">
    <property type="entry name" value="para_beta_helix"/>
    <property type="match status" value="1"/>
</dbReference>
<dbReference type="Pfam" id="PF05048">
    <property type="entry name" value="NosD"/>
    <property type="match status" value="1"/>
</dbReference>
<comment type="caution">
    <text evidence="4">The sequence shown here is derived from an EMBL/GenBank/DDBJ whole genome shotgun (WGS) entry which is preliminary data.</text>
</comment>
<dbReference type="Proteomes" id="UP000572212">
    <property type="component" value="Unassembled WGS sequence"/>
</dbReference>
<dbReference type="SMART" id="SM00710">
    <property type="entry name" value="PbH1"/>
    <property type="match status" value="9"/>
</dbReference>
<dbReference type="Pfam" id="PF12708">
    <property type="entry name" value="Pect-lyase_RHGA_epim"/>
    <property type="match status" value="1"/>
</dbReference>
<dbReference type="Gene3D" id="2.160.20.10">
    <property type="entry name" value="Single-stranded right-handed beta-helix, Pectin lyase-like"/>
    <property type="match status" value="1"/>
</dbReference>
<dbReference type="SUPFAM" id="SSF51126">
    <property type="entry name" value="Pectin lyase-like"/>
    <property type="match status" value="2"/>
</dbReference>
<dbReference type="InterPro" id="IPR011050">
    <property type="entry name" value="Pectin_lyase_fold/virulence"/>
</dbReference>
<dbReference type="InterPro" id="IPR006626">
    <property type="entry name" value="PbH1"/>
</dbReference>
<feature type="domain" description="Ricin B lectin" evidence="3">
    <location>
        <begin position="483"/>
        <end position="537"/>
    </location>
</feature>
<dbReference type="InterPro" id="IPR012334">
    <property type="entry name" value="Pectin_lyas_fold"/>
</dbReference>
<dbReference type="InterPro" id="IPR035992">
    <property type="entry name" value="Ricin_B-like_lectins"/>
</dbReference>
<sequence length="540" mass="59735">MRKVVGYCFAFLLLVFIYLGEGSEVNAQETVNARDFGMTPGVDASQTEALHAAMRHFYDRGVEGTVYIPAGTYSIDEAIRFHQGVNIVGDGKGQTVLKKSGSRNNYVVGNPIIRSGSNRLNVTVSYLTIDGDRTNRANRGLGQIGGMNIDADVSDLFIENIEVRDVTIGLLLRRLKNSTIENNHIDRTTGHAMAFGSESHPVGDVHDNTIRGNIITNSTGGSGINLSRATHTLVTHNQVINTSQQSDSYGGIRIPNGGANNIVEFNTIENYPRGIFVLTGATNNTIRNNTVINSRIHGILIQSNNNTFESNVIQQLDPSLNPESVIRIAPGSNNQIRNNKIETFASFNNIGIRVTGDSNQNTIRDNIIDTSGVAVSIEGGSGNTNTNNTRLVNPIQFDSSKVYEIVNRGSGKLAEVENASGELGANVQQWERNFHPTQRWFIIRNNDGYYEIVNQNSNQAMEVFDWNSSNGANIVQWEHLGGTNQQWQIERNSDGYYTLVNRFSQKSLEVYERSLNNGGNIVQWDLLHGFNQQWNIIEIR</sequence>
<feature type="domain" description="Rhamnogalacturonase A/B/Epimerase-like pectate lyase" evidence="2">
    <location>
        <begin position="31"/>
        <end position="244"/>
    </location>
</feature>
<dbReference type="RefSeq" id="WP_184250406.1">
    <property type="nucleotide sequence ID" value="NZ_BAAACU010000030.1"/>
</dbReference>
<evidence type="ECO:0000313" key="5">
    <source>
        <dbReference type="Proteomes" id="UP000572212"/>
    </source>
</evidence>
<dbReference type="AlphaFoldDB" id="A0A841RT14"/>
<dbReference type="InterPro" id="IPR007742">
    <property type="entry name" value="NosD_dom"/>
</dbReference>
<accession>A0A841RT14</accession>
<dbReference type="InterPro" id="IPR000772">
    <property type="entry name" value="Ricin_B_lectin"/>
</dbReference>
<name>A0A841RT14_9BACI</name>
<proteinExistence type="predicted"/>
<feature type="domain" description="Periplasmic copper-binding protein NosD beta helix" evidence="1">
    <location>
        <begin position="246"/>
        <end position="385"/>
    </location>
</feature>
<protein>
    <submittedName>
        <fullName evidence="4">Parallel beta-helix repeat protein</fullName>
    </submittedName>
</protein>
<dbReference type="InterPro" id="IPR022441">
    <property type="entry name" value="Para_beta_helix_rpt-2"/>
</dbReference>
<dbReference type="Gene3D" id="2.80.10.50">
    <property type="match status" value="2"/>
</dbReference>
<dbReference type="InterPro" id="IPR024535">
    <property type="entry name" value="RHGA/B-epi-like_pectate_lyase"/>
</dbReference>